<dbReference type="EMBL" id="VSWC01000197">
    <property type="protein sequence ID" value="KAA1064608.1"/>
    <property type="molecule type" value="Genomic_DNA"/>
</dbReference>
<proteinExistence type="predicted"/>
<name>A0A5B0LLU8_PUCGR</name>
<dbReference type="Proteomes" id="UP000324748">
    <property type="component" value="Unassembled WGS sequence"/>
</dbReference>
<sequence>MKQPNAYTLLLALFKETGKTIIRKDNGRKKKNKVKQQRVWEKNTFRESSSVDEELGEGFFSNAVHEGFDEAICIGANFECNYMDTFEA</sequence>
<gene>
    <name evidence="1" type="ORF">PGT21_009361</name>
</gene>
<evidence type="ECO:0000313" key="1">
    <source>
        <dbReference type="EMBL" id="KAA1064608.1"/>
    </source>
</evidence>
<evidence type="ECO:0000313" key="2">
    <source>
        <dbReference type="Proteomes" id="UP000324748"/>
    </source>
</evidence>
<protein>
    <submittedName>
        <fullName evidence="1">Uncharacterized protein</fullName>
    </submittedName>
</protein>
<comment type="caution">
    <text evidence="1">The sequence shown here is derived from an EMBL/GenBank/DDBJ whole genome shotgun (WGS) entry which is preliminary data.</text>
</comment>
<dbReference type="AlphaFoldDB" id="A0A5B0LLU8"/>
<organism evidence="1 2">
    <name type="scientific">Puccinia graminis f. sp. tritici</name>
    <dbReference type="NCBI Taxonomy" id="56615"/>
    <lineage>
        <taxon>Eukaryota</taxon>
        <taxon>Fungi</taxon>
        <taxon>Dikarya</taxon>
        <taxon>Basidiomycota</taxon>
        <taxon>Pucciniomycotina</taxon>
        <taxon>Pucciniomycetes</taxon>
        <taxon>Pucciniales</taxon>
        <taxon>Pucciniaceae</taxon>
        <taxon>Puccinia</taxon>
    </lineage>
</organism>
<keyword evidence="2" id="KW-1185">Reference proteome</keyword>
<accession>A0A5B0LLU8</accession>
<reference evidence="1 2" key="1">
    <citation type="submission" date="2019-05" db="EMBL/GenBank/DDBJ databases">
        <title>Emergence of the Ug99 lineage of the wheat stem rust pathogen through somatic hybridization.</title>
        <authorList>
            <person name="Li F."/>
            <person name="Upadhyaya N.M."/>
            <person name="Sperschneider J."/>
            <person name="Matny O."/>
            <person name="Nguyen-Phuc H."/>
            <person name="Mago R."/>
            <person name="Raley C."/>
            <person name="Miller M.E."/>
            <person name="Silverstein K.A.T."/>
            <person name="Henningsen E."/>
            <person name="Hirsch C.D."/>
            <person name="Visser B."/>
            <person name="Pretorius Z.A."/>
            <person name="Steffenson B.J."/>
            <person name="Schwessinger B."/>
            <person name="Dodds P.N."/>
            <person name="Figueroa M."/>
        </authorList>
    </citation>
    <scope>NUCLEOTIDE SEQUENCE [LARGE SCALE GENOMIC DNA]</scope>
    <source>
        <strain evidence="1">21-0</strain>
    </source>
</reference>